<protein>
    <submittedName>
        <fullName evidence="1">Uncharacterized protein</fullName>
    </submittedName>
</protein>
<name>A0A426ZMY4_ENSVE</name>
<organism evidence="1 2">
    <name type="scientific">Ensete ventricosum</name>
    <name type="common">Abyssinian banana</name>
    <name type="synonym">Musa ensete</name>
    <dbReference type="NCBI Taxonomy" id="4639"/>
    <lineage>
        <taxon>Eukaryota</taxon>
        <taxon>Viridiplantae</taxon>
        <taxon>Streptophyta</taxon>
        <taxon>Embryophyta</taxon>
        <taxon>Tracheophyta</taxon>
        <taxon>Spermatophyta</taxon>
        <taxon>Magnoliopsida</taxon>
        <taxon>Liliopsida</taxon>
        <taxon>Zingiberales</taxon>
        <taxon>Musaceae</taxon>
        <taxon>Ensete</taxon>
    </lineage>
</organism>
<accession>A0A426ZMY4</accession>
<comment type="caution">
    <text evidence="1">The sequence shown here is derived from an EMBL/GenBank/DDBJ whole genome shotgun (WGS) entry which is preliminary data.</text>
</comment>
<sequence length="81" mass="9371">MLFDCGHHLRTPFRLQSIDLLLETGDAVVHEGDQPTHVMDSIKQRHLDMLVLHKATIVKTESKVVMRLEVAWRVDRQSKRG</sequence>
<reference evidence="1 2" key="1">
    <citation type="journal article" date="2014" name="Agronomy (Basel)">
        <title>A Draft Genome Sequence for Ensete ventricosum, the Drought-Tolerant Tree Against Hunger.</title>
        <authorList>
            <person name="Harrison J."/>
            <person name="Moore K.A."/>
            <person name="Paszkiewicz K."/>
            <person name="Jones T."/>
            <person name="Grant M."/>
            <person name="Ambacheew D."/>
            <person name="Muzemil S."/>
            <person name="Studholme D.J."/>
        </authorList>
    </citation>
    <scope>NUCLEOTIDE SEQUENCE [LARGE SCALE GENOMIC DNA]</scope>
</reference>
<dbReference type="AlphaFoldDB" id="A0A426ZMY4"/>
<gene>
    <name evidence="1" type="ORF">B296_00023269</name>
</gene>
<evidence type="ECO:0000313" key="1">
    <source>
        <dbReference type="EMBL" id="RRT65373.1"/>
    </source>
</evidence>
<dbReference type="Proteomes" id="UP000287651">
    <property type="component" value="Unassembled WGS sequence"/>
</dbReference>
<evidence type="ECO:0000313" key="2">
    <source>
        <dbReference type="Proteomes" id="UP000287651"/>
    </source>
</evidence>
<proteinExistence type="predicted"/>
<dbReference type="EMBL" id="AMZH03005835">
    <property type="protein sequence ID" value="RRT65373.1"/>
    <property type="molecule type" value="Genomic_DNA"/>
</dbReference>